<name>A0A210PEN7_MIZYE</name>
<dbReference type="GO" id="GO:0034462">
    <property type="term" value="P:small-subunit processome assembly"/>
    <property type="evidence" value="ECO:0007669"/>
    <property type="project" value="TreeGrafter"/>
</dbReference>
<organism evidence="9 10">
    <name type="scientific">Mizuhopecten yessoensis</name>
    <name type="common">Japanese scallop</name>
    <name type="synonym">Patinopecten yessoensis</name>
    <dbReference type="NCBI Taxonomy" id="6573"/>
    <lineage>
        <taxon>Eukaryota</taxon>
        <taxon>Metazoa</taxon>
        <taxon>Spiralia</taxon>
        <taxon>Lophotrochozoa</taxon>
        <taxon>Mollusca</taxon>
        <taxon>Bivalvia</taxon>
        <taxon>Autobranchia</taxon>
        <taxon>Pteriomorphia</taxon>
        <taxon>Pectinida</taxon>
        <taxon>Pectinoidea</taxon>
        <taxon>Pectinidae</taxon>
        <taxon>Mizuhopecten</taxon>
    </lineage>
</organism>
<evidence type="ECO:0000256" key="2">
    <source>
        <dbReference type="ARBA" id="ARBA00005819"/>
    </source>
</evidence>
<evidence type="ECO:0000256" key="4">
    <source>
        <dbReference type="ARBA" id="ARBA00022884"/>
    </source>
</evidence>
<dbReference type="GO" id="GO:0005730">
    <property type="term" value="C:nucleolus"/>
    <property type="evidence" value="ECO:0007669"/>
    <property type="project" value="UniProtKB-SubCell"/>
</dbReference>
<feature type="region of interest" description="Disordered" evidence="7">
    <location>
        <begin position="1"/>
        <end position="21"/>
    </location>
</feature>
<dbReference type="InterPro" id="IPR000504">
    <property type="entry name" value="RRM_dom"/>
</dbReference>
<dbReference type="SUPFAM" id="SSF54928">
    <property type="entry name" value="RNA-binding domain, RBD"/>
    <property type="match status" value="1"/>
</dbReference>
<dbReference type="SMART" id="SM00360">
    <property type="entry name" value="RRM"/>
    <property type="match status" value="1"/>
</dbReference>
<dbReference type="PANTHER" id="PTHR12311:SF7">
    <property type="entry name" value="ACTIVATOR OF BASAL TRANSCRIPTION 1"/>
    <property type="match status" value="1"/>
</dbReference>
<dbReference type="CDD" id="cd12263">
    <property type="entry name" value="RRM_ABT1_like"/>
    <property type="match status" value="1"/>
</dbReference>
<dbReference type="Proteomes" id="UP000242188">
    <property type="component" value="Unassembled WGS sequence"/>
</dbReference>
<evidence type="ECO:0000313" key="9">
    <source>
        <dbReference type="EMBL" id="OWF34937.1"/>
    </source>
</evidence>
<evidence type="ECO:0000256" key="1">
    <source>
        <dbReference type="ARBA" id="ARBA00004604"/>
    </source>
</evidence>
<evidence type="ECO:0000256" key="6">
    <source>
        <dbReference type="PROSITE-ProRule" id="PRU00176"/>
    </source>
</evidence>
<dbReference type="InterPro" id="IPR034353">
    <property type="entry name" value="ABT1/ESF2_RRM"/>
</dbReference>
<comment type="similarity">
    <text evidence="2">Belongs to the ESF2/ABP1 family.</text>
</comment>
<reference evidence="9 10" key="1">
    <citation type="journal article" date="2017" name="Nat. Ecol. Evol.">
        <title>Scallop genome provides insights into evolution of bilaterian karyotype and development.</title>
        <authorList>
            <person name="Wang S."/>
            <person name="Zhang J."/>
            <person name="Jiao W."/>
            <person name="Li J."/>
            <person name="Xun X."/>
            <person name="Sun Y."/>
            <person name="Guo X."/>
            <person name="Huan P."/>
            <person name="Dong B."/>
            <person name="Zhang L."/>
            <person name="Hu X."/>
            <person name="Sun X."/>
            <person name="Wang J."/>
            <person name="Zhao C."/>
            <person name="Wang Y."/>
            <person name="Wang D."/>
            <person name="Huang X."/>
            <person name="Wang R."/>
            <person name="Lv J."/>
            <person name="Li Y."/>
            <person name="Zhang Z."/>
            <person name="Liu B."/>
            <person name="Lu W."/>
            <person name="Hui Y."/>
            <person name="Liang J."/>
            <person name="Zhou Z."/>
            <person name="Hou R."/>
            <person name="Li X."/>
            <person name="Liu Y."/>
            <person name="Li H."/>
            <person name="Ning X."/>
            <person name="Lin Y."/>
            <person name="Zhao L."/>
            <person name="Xing Q."/>
            <person name="Dou J."/>
            <person name="Li Y."/>
            <person name="Mao J."/>
            <person name="Guo H."/>
            <person name="Dou H."/>
            <person name="Li T."/>
            <person name="Mu C."/>
            <person name="Jiang W."/>
            <person name="Fu Q."/>
            <person name="Fu X."/>
            <person name="Miao Y."/>
            <person name="Liu J."/>
            <person name="Yu Q."/>
            <person name="Li R."/>
            <person name="Liao H."/>
            <person name="Li X."/>
            <person name="Kong Y."/>
            <person name="Jiang Z."/>
            <person name="Chourrout D."/>
            <person name="Li R."/>
            <person name="Bao Z."/>
        </authorList>
    </citation>
    <scope>NUCLEOTIDE SEQUENCE [LARGE SCALE GENOMIC DNA]</scope>
    <source>
        <strain evidence="9 10">PY_sf001</strain>
    </source>
</reference>
<proteinExistence type="inferred from homology"/>
<comment type="caution">
    <text evidence="9">The sequence shown here is derived from an EMBL/GenBank/DDBJ whole genome shotgun (WGS) entry which is preliminary data.</text>
</comment>
<dbReference type="OrthoDB" id="287393at2759"/>
<dbReference type="EMBL" id="NEDP02076746">
    <property type="protein sequence ID" value="OWF34937.1"/>
    <property type="molecule type" value="Genomic_DNA"/>
</dbReference>
<evidence type="ECO:0000259" key="8">
    <source>
        <dbReference type="PROSITE" id="PS50102"/>
    </source>
</evidence>
<keyword evidence="5" id="KW-0539">Nucleus</keyword>
<protein>
    <recommendedName>
        <fullName evidence="3">Activator of basal transcription 1</fullName>
    </recommendedName>
</protein>
<evidence type="ECO:0000256" key="3">
    <source>
        <dbReference type="ARBA" id="ARBA00020737"/>
    </source>
</evidence>
<dbReference type="GO" id="GO:0003723">
    <property type="term" value="F:RNA binding"/>
    <property type="evidence" value="ECO:0007669"/>
    <property type="project" value="UniProtKB-UniRule"/>
</dbReference>
<evidence type="ECO:0000256" key="5">
    <source>
        <dbReference type="ARBA" id="ARBA00023242"/>
    </source>
</evidence>
<dbReference type="PROSITE" id="PS50102">
    <property type="entry name" value="RRM"/>
    <property type="match status" value="1"/>
</dbReference>
<feature type="domain" description="RRM" evidence="8">
    <location>
        <begin position="29"/>
        <end position="104"/>
    </location>
</feature>
<dbReference type="STRING" id="6573.A0A210PEN7"/>
<comment type="subcellular location">
    <subcellularLocation>
        <location evidence="1">Nucleus</location>
        <location evidence="1">Nucleolus</location>
    </subcellularLocation>
</comment>
<keyword evidence="10" id="KW-1185">Reference proteome</keyword>
<dbReference type="PANTHER" id="PTHR12311">
    <property type="entry name" value="ACTIVATOR OF BASAL TRANSCRIPTION 1"/>
    <property type="match status" value="1"/>
</dbReference>
<evidence type="ECO:0000256" key="7">
    <source>
        <dbReference type="SAM" id="MobiDB-lite"/>
    </source>
</evidence>
<feature type="region of interest" description="Disordered" evidence="7">
    <location>
        <begin position="202"/>
        <end position="231"/>
    </location>
</feature>
<dbReference type="InterPro" id="IPR039119">
    <property type="entry name" value="ABT1/Esf2"/>
</dbReference>
<dbReference type="Pfam" id="PF00076">
    <property type="entry name" value="RRM_1"/>
    <property type="match status" value="1"/>
</dbReference>
<dbReference type="Gene3D" id="3.30.70.330">
    <property type="match status" value="1"/>
</dbReference>
<evidence type="ECO:0000313" key="10">
    <source>
        <dbReference type="Proteomes" id="UP000242188"/>
    </source>
</evidence>
<dbReference type="GO" id="GO:0000480">
    <property type="term" value="P:endonucleolytic cleavage in 5'-ETS of tricistronic rRNA transcript (SSU-rRNA, 5.8S rRNA, LSU-rRNA)"/>
    <property type="evidence" value="ECO:0007669"/>
    <property type="project" value="TreeGrafter"/>
</dbReference>
<keyword evidence="4 6" id="KW-0694">RNA-binding</keyword>
<dbReference type="AlphaFoldDB" id="A0A210PEN7"/>
<sequence length="252" mass="29045">MADTEHTDSDNTAISSKTKQKKKNDAVPGVIYLSRIPPFMNVKKIRDIFSEYGDVERIFLQPNERGANTKKGRLFTEGWLEFSNKKVAKYVALTLNNSNVGGKKSSQWYDELWNIKYLHRFKWAHLNERLAYEKEVRKQRMRTAISQVKRQAQFHIRNAEGNQVKQHIQARKRRQGKPVGGEKEGNEKLYVIAQKDTEEDKMLNKKRKLDGGGDISNSKRTKKKDIERKKSVAGRSSFLKNIFSGGIVEGDS</sequence>
<dbReference type="GO" id="GO:0000447">
    <property type="term" value="P:endonucleolytic cleavage in ITS1 to separate SSU-rRNA from 5.8S rRNA and LSU-rRNA from tricistronic rRNA transcript (SSU-rRNA, 5.8S rRNA, LSU-rRNA)"/>
    <property type="evidence" value="ECO:0007669"/>
    <property type="project" value="TreeGrafter"/>
</dbReference>
<dbReference type="InterPro" id="IPR012677">
    <property type="entry name" value="Nucleotide-bd_a/b_plait_sf"/>
</dbReference>
<dbReference type="InterPro" id="IPR035979">
    <property type="entry name" value="RBD_domain_sf"/>
</dbReference>
<accession>A0A210PEN7</accession>
<gene>
    <name evidence="9" type="ORF">KP79_PYT23527</name>
</gene>
<dbReference type="GO" id="GO:0000472">
    <property type="term" value="P:endonucleolytic cleavage to generate mature 5'-end of SSU-rRNA from (SSU-rRNA, 5.8S rRNA, LSU-rRNA)"/>
    <property type="evidence" value="ECO:0007669"/>
    <property type="project" value="TreeGrafter"/>
</dbReference>